<evidence type="ECO:0000256" key="3">
    <source>
        <dbReference type="ARBA" id="ARBA00004663"/>
    </source>
</evidence>
<feature type="transmembrane region" description="Helical" evidence="19">
    <location>
        <begin position="174"/>
        <end position="202"/>
    </location>
</feature>
<evidence type="ECO:0000256" key="7">
    <source>
        <dbReference type="ARBA" id="ARBA00022475"/>
    </source>
</evidence>
<evidence type="ECO:0000256" key="10">
    <source>
        <dbReference type="ARBA" id="ARBA00022692"/>
    </source>
</evidence>
<comment type="function">
    <text evidence="14 19">Joins adenosylcobinamide-GDP and alpha-ribazole to generate adenosylcobalamin (Ado-cobalamin). Also synthesizes adenosylcobalamin 5'-phosphate from adenosylcobinamide-GDP and alpha-ribazole 5'-phosphate.</text>
</comment>
<evidence type="ECO:0000256" key="11">
    <source>
        <dbReference type="ARBA" id="ARBA00022842"/>
    </source>
</evidence>
<evidence type="ECO:0000256" key="6">
    <source>
        <dbReference type="ARBA" id="ARBA00015850"/>
    </source>
</evidence>
<dbReference type="Proteomes" id="UP000295066">
    <property type="component" value="Unassembled WGS sequence"/>
</dbReference>
<protein>
    <recommendedName>
        <fullName evidence="6 19">Adenosylcobinamide-GDP ribazoletransferase</fullName>
        <ecNumber evidence="5 19">2.7.8.26</ecNumber>
    </recommendedName>
    <alternativeName>
        <fullName evidence="16 19">Cobalamin synthase</fullName>
    </alternativeName>
    <alternativeName>
        <fullName evidence="15 19">Cobalamin-5'-phosphate synthase</fullName>
    </alternativeName>
</protein>
<evidence type="ECO:0000313" key="21">
    <source>
        <dbReference type="Proteomes" id="UP000295066"/>
    </source>
</evidence>
<evidence type="ECO:0000256" key="13">
    <source>
        <dbReference type="ARBA" id="ARBA00023136"/>
    </source>
</evidence>
<comment type="caution">
    <text evidence="20">The sequence shown here is derived from an EMBL/GenBank/DDBJ whole genome shotgun (WGS) entry which is preliminary data.</text>
</comment>
<evidence type="ECO:0000256" key="4">
    <source>
        <dbReference type="ARBA" id="ARBA00010561"/>
    </source>
</evidence>
<dbReference type="HAMAP" id="MF_00719">
    <property type="entry name" value="CobS"/>
    <property type="match status" value="1"/>
</dbReference>
<sequence length="242" mass="24859">MDFFRALGFLTILPCPRLESTPEDLGRSSGWFPLVGALLGALLAAGHAGLAVLLPPPAAAAFAAVLWAFLTRGLHLDGLADTFDGIGGGYCRESRLAIMKDSRLGTFGGIAVASALVLKISLLAGTGRTAALQALFLAPVLGRWAILFALRFFPSARPGGMGDLFRKGCTSGCLFTGTAAAVLLAAAAGGVPGILLLPLVPLSALLFSWWLASLLGGLTGDSYGAVCELSEILSLCLFAALR</sequence>
<evidence type="ECO:0000256" key="1">
    <source>
        <dbReference type="ARBA" id="ARBA00001946"/>
    </source>
</evidence>
<dbReference type="EMBL" id="SORI01000002">
    <property type="protein sequence ID" value="TDY63167.1"/>
    <property type="molecule type" value="Genomic_DNA"/>
</dbReference>
<comment type="catalytic activity">
    <reaction evidence="17 19">
        <text>alpha-ribazole + adenosylcob(III)inamide-GDP = adenosylcob(III)alamin + GMP + H(+)</text>
        <dbReference type="Rhea" id="RHEA:16049"/>
        <dbReference type="ChEBI" id="CHEBI:10329"/>
        <dbReference type="ChEBI" id="CHEBI:15378"/>
        <dbReference type="ChEBI" id="CHEBI:18408"/>
        <dbReference type="ChEBI" id="CHEBI:58115"/>
        <dbReference type="ChEBI" id="CHEBI:60487"/>
        <dbReference type="EC" id="2.7.8.26"/>
    </reaction>
</comment>
<comment type="caution">
    <text evidence="19">Lacks conserved residue(s) required for the propagation of feature annotation.</text>
</comment>
<dbReference type="Pfam" id="PF02654">
    <property type="entry name" value="CobS"/>
    <property type="match status" value="1"/>
</dbReference>
<dbReference type="GO" id="GO:0008818">
    <property type="term" value="F:cobalamin 5'-phosphate synthase activity"/>
    <property type="evidence" value="ECO:0007669"/>
    <property type="project" value="UniProtKB-UniRule"/>
</dbReference>
<evidence type="ECO:0000256" key="15">
    <source>
        <dbReference type="ARBA" id="ARBA00032605"/>
    </source>
</evidence>
<keyword evidence="11 19" id="KW-0460">Magnesium</keyword>
<dbReference type="RefSeq" id="WP_133956071.1">
    <property type="nucleotide sequence ID" value="NZ_SORI01000002.1"/>
</dbReference>
<dbReference type="UniPathway" id="UPA00148">
    <property type="reaction ID" value="UER00238"/>
</dbReference>
<dbReference type="PANTHER" id="PTHR34148:SF1">
    <property type="entry name" value="ADENOSYLCOBINAMIDE-GDP RIBAZOLETRANSFERASE"/>
    <property type="match status" value="1"/>
</dbReference>
<evidence type="ECO:0000256" key="17">
    <source>
        <dbReference type="ARBA" id="ARBA00048623"/>
    </source>
</evidence>
<dbReference type="GO" id="GO:0009236">
    <property type="term" value="P:cobalamin biosynthetic process"/>
    <property type="evidence" value="ECO:0007669"/>
    <property type="project" value="UniProtKB-UniRule"/>
</dbReference>
<dbReference type="InterPro" id="IPR003805">
    <property type="entry name" value="CobS"/>
</dbReference>
<keyword evidence="9 19" id="KW-0808">Transferase</keyword>
<evidence type="ECO:0000256" key="19">
    <source>
        <dbReference type="HAMAP-Rule" id="MF_00719"/>
    </source>
</evidence>
<organism evidence="20 21">
    <name type="scientific">Aminivibrio pyruvatiphilus</name>
    <dbReference type="NCBI Taxonomy" id="1005740"/>
    <lineage>
        <taxon>Bacteria</taxon>
        <taxon>Thermotogati</taxon>
        <taxon>Synergistota</taxon>
        <taxon>Synergistia</taxon>
        <taxon>Synergistales</taxon>
        <taxon>Aminobacteriaceae</taxon>
        <taxon>Aminivibrio</taxon>
    </lineage>
</organism>
<dbReference type="EC" id="2.7.8.26" evidence="5 19"/>
<comment type="cofactor">
    <cofactor evidence="1 19">
        <name>Mg(2+)</name>
        <dbReference type="ChEBI" id="CHEBI:18420"/>
    </cofactor>
</comment>
<dbReference type="GO" id="GO:0005886">
    <property type="term" value="C:plasma membrane"/>
    <property type="evidence" value="ECO:0007669"/>
    <property type="project" value="UniProtKB-SubCell"/>
</dbReference>
<keyword evidence="10 19" id="KW-0812">Transmembrane</keyword>
<keyword evidence="13 19" id="KW-0472">Membrane</keyword>
<accession>A0A4R8MFD8</accession>
<gene>
    <name evidence="19" type="primary">cobS</name>
    <name evidence="20" type="ORF">C8D99_102148</name>
</gene>
<comment type="pathway">
    <text evidence="3 19">Cofactor biosynthesis; adenosylcobalamin biosynthesis; adenosylcobalamin from cob(II)yrinate a,c-diamide: step 7/7.</text>
</comment>
<evidence type="ECO:0000256" key="12">
    <source>
        <dbReference type="ARBA" id="ARBA00022989"/>
    </source>
</evidence>
<dbReference type="PANTHER" id="PTHR34148">
    <property type="entry name" value="ADENOSYLCOBINAMIDE-GDP RIBAZOLETRANSFERASE"/>
    <property type="match status" value="1"/>
</dbReference>
<keyword evidence="12 19" id="KW-1133">Transmembrane helix</keyword>
<evidence type="ECO:0000256" key="14">
    <source>
        <dbReference type="ARBA" id="ARBA00025228"/>
    </source>
</evidence>
<dbReference type="OrthoDB" id="9794626at2"/>
<evidence type="ECO:0000313" key="20">
    <source>
        <dbReference type="EMBL" id="TDY63167.1"/>
    </source>
</evidence>
<evidence type="ECO:0000256" key="9">
    <source>
        <dbReference type="ARBA" id="ARBA00022679"/>
    </source>
</evidence>
<evidence type="ECO:0000256" key="8">
    <source>
        <dbReference type="ARBA" id="ARBA00022573"/>
    </source>
</evidence>
<evidence type="ECO:0000256" key="2">
    <source>
        <dbReference type="ARBA" id="ARBA00004651"/>
    </source>
</evidence>
<dbReference type="AlphaFoldDB" id="A0A4R8MFD8"/>
<keyword evidence="8 19" id="KW-0169">Cobalamin biosynthesis</keyword>
<dbReference type="GO" id="GO:0051073">
    <property type="term" value="F:adenosylcobinamide-GDP ribazoletransferase activity"/>
    <property type="evidence" value="ECO:0007669"/>
    <property type="project" value="UniProtKB-UniRule"/>
</dbReference>
<evidence type="ECO:0000256" key="16">
    <source>
        <dbReference type="ARBA" id="ARBA00032853"/>
    </source>
</evidence>
<proteinExistence type="inferred from homology"/>
<comment type="subcellular location">
    <subcellularLocation>
        <location evidence="2 19">Cell membrane</location>
        <topology evidence="2 19">Multi-pass membrane protein</topology>
    </subcellularLocation>
</comment>
<feature type="transmembrane region" description="Helical" evidence="19">
    <location>
        <begin position="130"/>
        <end position="153"/>
    </location>
</feature>
<evidence type="ECO:0000256" key="5">
    <source>
        <dbReference type="ARBA" id="ARBA00013200"/>
    </source>
</evidence>
<evidence type="ECO:0000256" key="18">
    <source>
        <dbReference type="ARBA" id="ARBA00049504"/>
    </source>
</evidence>
<name>A0A4R8MFD8_9BACT</name>
<reference evidence="20 21" key="1">
    <citation type="submission" date="2019-03" db="EMBL/GenBank/DDBJ databases">
        <title>Genomic Encyclopedia of Type Strains, Phase IV (KMG-IV): sequencing the most valuable type-strain genomes for metagenomic binning, comparative biology and taxonomic classification.</title>
        <authorList>
            <person name="Goeker M."/>
        </authorList>
    </citation>
    <scope>NUCLEOTIDE SEQUENCE [LARGE SCALE GENOMIC DNA]</scope>
    <source>
        <strain evidence="20 21">DSM 25964</strain>
    </source>
</reference>
<feature type="transmembrane region" description="Helical" evidence="19">
    <location>
        <begin position="104"/>
        <end position="124"/>
    </location>
</feature>
<comment type="catalytic activity">
    <reaction evidence="18 19">
        <text>alpha-ribazole 5'-phosphate + adenosylcob(III)inamide-GDP = adenosylcob(III)alamin 5'-phosphate + GMP + H(+)</text>
        <dbReference type="Rhea" id="RHEA:23560"/>
        <dbReference type="ChEBI" id="CHEBI:15378"/>
        <dbReference type="ChEBI" id="CHEBI:57918"/>
        <dbReference type="ChEBI" id="CHEBI:58115"/>
        <dbReference type="ChEBI" id="CHEBI:60487"/>
        <dbReference type="ChEBI" id="CHEBI:60493"/>
        <dbReference type="EC" id="2.7.8.26"/>
    </reaction>
</comment>
<keyword evidence="21" id="KW-1185">Reference proteome</keyword>
<comment type="similarity">
    <text evidence="4 19">Belongs to the CobS family.</text>
</comment>
<dbReference type="NCBIfam" id="TIGR00317">
    <property type="entry name" value="cobS"/>
    <property type="match status" value="1"/>
</dbReference>
<keyword evidence="7 19" id="KW-1003">Cell membrane</keyword>